<dbReference type="SUPFAM" id="SSF52540">
    <property type="entry name" value="P-loop containing nucleoside triphosphate hydrolases"/>
    <property type="match status" value="1"/>
</dbReference>
<dbReference type="RefSeq" id="WP_345244902.1">
    <property type="nucleotide sequence ID" value="NZ_BAABHD010000030.1"/>
</dbReference>
<keyword evidence="2" id="KW-0813">Transport</keyword>
<evidence type="ECO:0000259" key="5">
    <source>
        <dbReference type="PROSITE" id="PS50893"/>
    </source>
</evidence>
<keyword evidence="3" id="KW-0547">Nucleotide-binding</keyword>
<dbReference type="Proteomes" id="UP001501175">
    <property type="component" value="Unassembled WGS sequence"/>
</dbReference>
<dbReference type="EMBL" id="BAABHD010000030">
    <property type="protein sequence ID" value="GAA4459103.1"/>
    <property type="molecule type" value="Genomic_DNA"/>
</dbReference>
<dbReference type="InterPro" id="IPR003439">
    <property type="entry name" value="ABC_transporter-like_ATP-bd"/>
</dbReference>
<dbReference type="Pfam" id="PF00005">
    <property type="entry name" value="ABC_tran"/>
    <property type="match status" value="1"/>
</dbReference>
<evidence type="ECO:0000256" key="1">
    <source>
        <dbReference type="ARBA" id="ARBA00005417"/>
    </source>
</evidence>
<dbReference type="InterPro" id="IPR015860">
    <property type="entry name" value="ABC_transpr_TagH-like"/>
</dbReference>
<evidence type="ECO:0000256" key="3">
    <source>
        <dbReference type="ARBA" id="ARBA00022741"/>
    </source>
</evidence>
<reference evidence="7" key="1">
    <citation type="journal article" date="2019" name="Int. J. Syst. Evol. Microbiol.">
        <title>The Global Catalogue of Microorganisms (GCM) 10K type strain sequencing project: providing services to taxonomists for standard genome sequencing and annotation.</title>
        <authorList>
            <consortium name="The Broad Institute Genomics Platform"/>
            <consortium name="The Broad Institute Genome Sequencing Center for Infectious Disease"/>
            <person name="Wu L."/>
            <person name="Ma J."/>
        </authorList>
    </citation>
    <scope>NUCLEOTIDE SEQUENCE [LARGE SCALE GENOMIC DNA]</scope>
    <source>
        <strain evidence="7">JCM 17927</strain>
    </source>
</reference>
<dbReference type="Gene3D" id="3.40.50.300">
    <property type="entry name" value="P-loop containing nucleotide triphosphate hydrolases"/>
    <property type="match status" value="1"/>
</dbReference>
<dbReference type="PANTHER" id="PTHR46743">
    <property type="entry name" value="TEICHOIC ACIDS EXPORT ATP-BINDING PROTEIN TAGH"/>
    <property type="match status" value="1"/>
</dbReference>
<evidence type="ECO:0000313" key="6">
    <source>
        <dbReference type="EMBL" id="GAA4459103.1"/>
    </source>
</evidence>
<dbReference type="PROSITE" id="PS50893">
    <property type="entry name" value="ABC_TRANSPORTER_2"/>
    <property type="match status" value="1"/>
</dbReference>
<evidence type="ECO:0000256" key="4">
    <source>
        <dbReference type="ARBA" id="ARBA00022840"/>
    </source>
</evidence>
<gene>
    <name evidence="6" type="ORF">GCM10023189_32320</name>
</gene>
<dbReference type="InterPro" id="IPR003593">
    <property type="entry name" value="AAA+_ATPase"/>
</dbReference>
<name>A0ABP8N218_9BACT</name>
<dbReference type="InterPro" id="IPR027417">
    <property type="entry name" value="P-loop_NTPase"/>
</dbReference>
<comment type="caution">
    <text evidence="6">The sequence shown here is derived from an EMBL/GenBank/DDBJ whole genome shotgun (WGS) entry which is preliminary data.</text>
</comment>
<sequence length="429" mass="48373">MSNIVIQVEEVSKLYRLGTIGTGSLRQDVQGWWNTKVRKKDSPFFKSGGMPADAPDQSSIWALKQVSFDVRQGDVWGIIGHNGSGKSTLLKIISRIIRPTQGVVRGKGKVSSLLEVGAGFHQELTGRENMYLSGYILGMSRREINQRFDEIVTFSGIEPFIDTPVKRYSSGMYVRLAFAIAVHLDADIMIADEVLAVGDAEFQKKCMVKMQEFSHQEGRTILFVSHDIQAVSRLCHHALWLDHGAVKAIGPIQDVVSQYIGSPQLNYHHQAWTRPDEAPGNESVRLKSCYLIPDVVDPAVPIDIRTPLTFTFQLWALQGSLRLVVGLRLFNYNEECVLEVMSPHGDYQQGILQGEFHIPGHFLNNASYYISLTIYQENWAPLFSQRACVCFTVEDYRDQAKVFPEKWLGTVRPDFPVKLVQLAKNKLMI</sequence>
<comment type="similarity">
    <text evidence="1">Belongs to the ABC transporter superfamily.</text>
</comment>
<dbReference type="SMART" id="SM00382">
    <property type="entry name" value="AAA"/>
    <property type="match status" value="1"/>
</dbReference>
<dbReference type="InterPro" id="IPR050683">
    <property type="entry name" value="Bact_Polysacc_Export_ATP-bd"/>
</dbReference>
<organism evidence="6 7">
    <name type="scientific">Nibrella saemangeumensis</name>
    <dbReference type="NCBI Taxonomy" id="1084526"/>
    <lineage>
        <taxon>Bacteria</taxon>
        <taxon>Pseudomonadati</taxon>
        <taxon>Bacteroidota</taxon>
        <taxon>Cytophagia</taxon>
        <taxon>Cytophagales</taxon>
        <taxon>Spirosomataceae</taxon>
        <taxon>Nibrella</taxon>
    </lineage>
</organism>
<proteinExistence type="inferred from homology"/>
<keyword evidence="4 6" id="KW-0067">ATP-binding</keyword>
<keyword evidence="7" id="KW-1185">Reference proteome</keyword>
<accession>A0ABP8N218</accession>
<dbReference type="PANTHER" id="PTHR46743:SF2">
    <property type="entry name" value="TEICHOIC ACIDS EXPORT ATP-BINDING PROTEIN TAGH"/>
    <property type="match status" value="1"/>
</dbReference>
<evidence type="ECO:0000313" key="7">
    <source>
        <dbReference type="Proteomes" id="UP001501175"/>
    </source>
</evidence>
<feature type="domain" description="ABC transporter" evidence="5">
    <location>
        <begin position="37"/>
        <end position="268"/>
    </location>
</feature>
<dbReference type="CDD" id="cd03220">
    <property type="entry name" value="ABC_KpsT_Wzt"/>
    <property type="match status" value="1"/>
</dbReference>
<protein>
    <submittedName>
        <fullName evidence="6">ABC transporter ATP-binding protein</fullName>
    </submittedName>
</protein>
<evidence type="ECO:0000256" key="2">
    <source>
        <dbReference type="ARBA" id="ARBA00022448"/>
    </source>
</evidence>
<dbReference type="GO" id="GO:0005524">
    <property type="term" value="F:ATP binding"/>
    <property type="evidence" value="ECO:0007669"/>
    <property type="project" value="UniProtKB-KW"/>
</dbReference>